<dbReference type="InterPro" id="IPR036938">
    <property type="entry name" value="PAP2/HPO_sf"/>
</dbReference>
<dbReference type="PANTHER" id="PTHR14969:SF59">
    <property type="entry name" value="DOLICHYLDIPHOSPHATASE"/>
    <property type="match status" value="1"/>
</dbReference>
<dbReference type="SMART" id="SM00014">
    <property type="entry name" value="acidPPc"/>
    <property type="match status" value="1"/>
</dbReference>
<keyword evidence="9" id="KW-1185">Reference proteome</keyword>
<evidence type="ECO:0000256" key="1">
    <source>
        <dbReference type="ARBA" id="ARBA00004141"/>
    </source>
</evidence>
<dbReference type="CDD" id="cd03382">
    <property type="entry name" value="PAP2_dolichyldiphosphatase"/>
    <property type="match status" value="1"/>
</dbReference>
<feature type="transmembrane region" description="Helical" evidence="6">
    <location>
        <begin position="137"/>
        <end position="155"/>
    </location>
</feature>
<protein>
    <recommendedName>
        <fullName evidence="7">Phosphatidic acid phosphatase type 2/haloperoxidase domain-containing protein</fullName>
    </recommendedName>
</protein>
<sequence length="239" mass="27933">MSENFPDIIPQHIPFDHTYILYDPTDIISIISVQFSLLPIYIMVFYLSWFLVTREIEPVIIVAGHLCSEVVNKVMKLIFKNPRPDFHREFGAINGKGHVLNYGMPSAHAQFIGFFAAYYSCVLLFKIEHLKKWHRRTGSLVLMMVAFGVAGSRIYLQYHTWQQVVVGVVVGVIFGLCYFVVSSVVRDVGVVDWVLRWPVVRAFHVKDSYFHCYQSFQDEYRTYLRQKREQKDKRNKKAV</sequence>
<accession>A0ABP0ZMH6</accession>
<dbReference type="Pfam" id="PF01569">
    <property type="entry name" value="PAP2"/>
    <property type="match status" value="1"/>
</dbReference>
<organism evidence="8 9">
    <name type="scientific">Lodderomyces beijingensis</name>
    <dbReference type="NCBI Taxonomy" id="1775926"/>
    <lineage>
        <taxon>Eukaryota</taxon>
        <taxon>Fungi</taxon>
        <taxon>Dikarya</taxon>
        <taxon>Ascomycota</taxon>
        <taxon>Saccharomycotina</taxon>
        <taxon>Pichiomycetes</taxon>
        <taxon>Debaryomycetaceae</taxon>
        <taxon>Candida/Lodderomyces clade</taxon>
        <taxon>Lodderomyces</taxon>
    </lineage>
</organism>
<evidence type="ECO:0000259" key="7">
    <source>
        <dbReference type="SMART" id="SM00014"/>
    </source>
</evidence>
<dbReference type="EMBL" id="OZ022407">
    <property type="protein sequence ID" value="CAK9438557.1"/>
    <property type="molecule type" value="Genomic_DNA"/>
</dbReference>
<evidence type="ECO:0000256" key="4">
    <source>
        <dbReference type="ARBA" id="ARBA00022989"/>
    </source>
</evidence>
<evidence type="ECO:0000313" key="9">
    <source>
        <dbReference type="Proteomes" id="UP001497383"/>
    </source>
</evidence>
<keyword evidence="3" id="KW-0378">Hydrolase</keyword>
<feature type="transmembrane region" description="Helical" evidence="6">
    <location>
        <begin position="27"/>
        <end position="52"/>
    </location>
</feature>
<dbReference type="InterPro" id="IPR000326">
    <property type="entry name" value="PAP2/HPO"/>
</dbReference>
<dbReference type="Gene3D" id="1.20.144.10">
    <property type="entry name" value="Phosphatidic acid phosphatase type 2/haloperoxidase"/>
    <property type="match status" value="1"/>
</dbReference>
<keyword evidence="2 6" id="KW-0812">Transmembrane</keyword>
<feature type="domain" description="Phosphatidic acid phosphatase type 2/haloperoxidase" evidence="7">
    <location>
        <begin position="56"/>
        <end position="179"/>
    </location>
</feature>
<comment type="subcellular location">
    <subcellularLocation>
        <location evidence="1">Membrane</location>
        <topology evidence="1">Multi-pass membrane protein</topology>
    </subcellularLocation>
</comment>
<proteinExistence type="predicted"/>
<name>A0ABP0ZMH6_9ASCO</name>
<gene>
    <name evidence="8" type="ORF">LODBEIA_P27810</name>
</gene>
<reference evidence="8 9" key="1">
    <citation type="submission" date="2024-03" db="EMBL/GenBank/DDBJ databases">
        <authorList>
            <person name="Brejova B."/>
        </authorList>
    </citation>
    <scope>NUCLEOTIDE SEQUENCE [LARGE SCALE GENOMIC DNA]</scope>
    <source>
        <strain evidence="8 9">CBS 14171</strain>
    </source>
</reference>
<evidence type="ECO:0000256" key="5">
    <source>
        <dbReference type="ARBA" id="ARBA00023136"/>
    </source>
</evidence>
<dbReference type="SUPFAM" id="SSF48317">
    <property type="entry name" value="Acid phosphatase/Vanadium-dependent haloperoxidase"/>
    <property type="match status" value="1"/>
</dbReference>
<evidence type="ECO:0000256" key="3">
    <source>
        <dbReference type="ARBA" id="ARBA00022801"/>
    </source>
</evidence>
<dbReference type="PANTHER" id="PTHR14969">
    <property type="entry name" value="SPHINGOSINE-1-PHOSPHATE PHOSPHOHYDROLASE"/>
    <property type="match status" value="1"/>
</dbReference>
<feature type="transmembrane region" description="Helical" evidence="6">
    <location>
        <begin position="161"/>
        <end position="181"/>
    </location>
</feature>
<dbReference type="Proteomes" id="UP001497383">
    <property type="component" value="Chromosome 3"/>
</dbReference>
<dbReference type="RefSeq" id="XP_066829719.1">
    <property type="nucleotide sequence ID" value="XM_066972818.1"/>
</dbReference>
<evidence type="ECO:0000256" key="2">
    <source>
        <dbReference type="ARBA" id="ARBA00022692"/>
    </source>
</evidence>
<evidence type="ECO:0000256" key="6">
    <source>
        <dbReference type="SAM" id="Phobius"/>
    </source>
</evidence>
<feature type="transmembrane region" description="Helical" evidence="6">
    <location>
        <begin position="107"/>
        <end position="125"/>
    </location>
</feature>
<dbReference type="GeneID" id="92207977"/>
<keyword evidence="4 6" id="KW-1133">Transmembrane helix</keyword>
<dbReference type="InterPro" id="IPR039667">
    <property type="entry name" value="Dolichyldiphosphatase_PAP2"/>
</dbReference>
<keyword evidence="5 6" id="KW-0472">Membrane</keyword>
<evidence type="ECO:0000313" key="8">
    <source>
        <dbReference type="EMBL" id="CAK9438557.1"/>
    </source>
</evidence>